<evidence type="ECO:0000256" key="6">
    <source>
        <dbReference type="ARBA" id="ARBA00035289"/>
    </source>
</evidence>
<dbReference type="OrthoDB" id="270763at2759"/>
<dbReference type="AlphaFoldDB" id="A0A504YW14"/>
<evidence type="ECO:0000313" key="7">
    <source>
        <dbReference type="EMBL" id="TPP62257.1"/>
    </source>
</evidence>
<dbReference type="EMBL" id="SUNJ01007118">
    <property type="protein sequence ID" value="TPP62257.1"/>
    <property type="molecule type" value="Genomic_DNA"/>
</dbReference>
<dbReference type="Gene3D" id="6.10.330.20">
    <property type="match status" value="1"/>
</dbReference>
<comment type="similarity">
    <text evidence="2">Belongs to the universal ribosomal protein uL29 family.</text>
</comment>
<dbReference type="GO" id="GO:0005762">
    <property type="term" value="C:mitochondrial large ribosomal subunit"/>
    <property type="evidence" value="ECO:0007669"/>
    <property type="project" value="TreeGrafter"/>
</dbReference>
<evidence type="ECO:0000256" key="4">
    <source>
        <dbReference type="ARBA" id="ARBA00023128"/>
    </source>
</evidence>
<evidence type="ECO:0000256" key="5">
    <source>
        <dbReference type="ARBA" id="ARBA00023274"/>
    </source>
</evidence>
<evidence type="ECO:0000256" key="1">
    <source>
        <dbReference type="ARBA" id="ARBA00004173"/>
    </source>
</evidence>
<keyword evidence="4" id="KW-0496">Mitochondrion</keyword>
<keyword evidence="3 7" id="KW-0689">Ribosomal protein</keyword>
<proteinExistence type="inferred from homology"/>
<organism evidence="7 8">
    <name type="scientific">Fasciola gigantica</name>
    <name type="common">Giant liver fluke</name>
    <dbReference type="NCBI Taxonomy" id="46835"/>
    <lineage>
        <taxon>Eukaryota</taxon>
        <taxon>Metazoa</taxon>
        <taxon>Spiralia</taxon>
        <taxon>Lophotrochozoa</taxon>
        <taxon>Platyhelminthes</taxon>
        <taxon>Trematoda</taxon>
        <taxon>Digenea</taxon>
        <taxon>Plagiorchiida</taxon>
        <taxon>Echinostomata</taxon>
        <taxon>Echinostomatoidea</taxon>
        <taxon>Fasciolidae</taxon>
        <taxon>Fasciola</taxon>
    </lineage>
</organism>
<dbReference type="PANTHER" id="PTHR21183:SF18">
    <property type="entry name" value="LARGE RIBOSOMAL SUBUNIT PROTEIN UL29M"/>
    <property type="match status" value="1"/>
</dbReference>
<dbReference type="STRING" id="46835.A0A504YW14"/>
<evidence type="ECO:0000256" key="3">
    <source>
        <dbReference type="ARBA" id="ARBA00022980"/>
    </source>
</evidence>
<evidence type="ECO:0000256" key="2">
    <source>
        <dbReference type="ARBA" id="ARBA00009254"/>
    </source>
</evidence>
<dbReference type="Proteomes" id="UP000316759">
    <property type="component" value="Unassembled WGS sequence"/>
</dbReference>
<dbReference type="GO" id="GO:0032543">
    <property type="term" value="P:mitochondrial translation"/>
    <property type="evidence" value="ECO:0007669"/>
    <property type="project" value="TreeGrafter"/>
</dbReference>
<evidence type="ECO:0000313" key="8">
    <source>
        <dbReference type="Proteomes" id="UP000316759"/>
    </source>
</evidence>
<dbReference type="GO" id="GO:0003735">
    <property type="term" value="F:structural constituent of ribosome"/>
    <property type="evidence" value="ECO:0007669"/>
    <property type="project" value="InterPro"/>
</dbReference>
<sequence length="235" mass="27964">MTKYDPLVHCKMFPLSAALQLAGRSSLTLRLTSVFLKHSRASLHTGQRFQGLLDFFDDPKNWGESRVTSGRPWRMEELRLKSNTDLHELWYVLLKERNMLMTMEEEHNRCLERMPNPERFEKVEESMENLLRVVEERNRAEAELERGEWIGPKVVNGVDILGRPVLKLTCEHDEPQRADRSAQADEQMWGEKTVELLRLERERTAVRRRENQRRQRYATRLERWEKLDYLSEKSG</sequence>
<keyword evidence="8" id="KW-1185">Reference proteome</keyword>
<dbReference type="InterPro" id="IPR038340">
    <property type="entry name" value="MRP-L47_sf"/>
</dbReference>
<dbReference type="InterPro" id="IPR010729">
    <property type="entry name" value="Ribosomal_uL29_mit"/>
</dbReference>
<comment type="caution">
    <text evidence="7">The sequence shown here is derived from an EMBL/GenBank/DDBJ whole genome shotgun (WGS) entry which is preliminary data.</text>
</comment>
<dbReference type="Pfam" id="PF06984">
    <property type="entry name" value="MRP-L47"/>
    <property type="match status" value="1"/>
</dbReference>
<comment type="subcellular location">
    <subcellularLocation>
        <location evidence="1">Mitochondrion</location>
    </subcellularLocation>
</comment>
<keyword evidence="5" id="KW-0687">Ribonucleoprotein</keyword>
<protein>
    <recommendedName>
        <fullName evidence="6">Large ribosomal subunit protein uL29m</fullName>
    </recommendedName>
</protein>
<accession>A0A504YW14</accession>
<gene>
    <name evidence="7" type="ORF">FGIG_03496</name>
</gene>
<reference evidence="7 8" key="1">
    <citation type="submission" date="2019-04" db="EMBL/GenBank/DDBJ databases">
        <title>Annotation for the trematode Fasciola gigantica.</title>
        <authorList>
            <person name="Choi Y.-J."/>
        </authorList>
    </citation>
    <scope>NUCLEOTIDE SEQUENCE [LARGE SCALE GENOMIC DNA]</scope>
    <source>
        <strain evidence="7">Uganda_cow_1</strain>
    </source>
</reference>
<dbReference type="PANTHER" id="PTHR21183">
    <property type="entry name" value="RIBOSOMAL PROTEIN L47, MITOCHONDRIAL-RELATED"/>
    <property type="match status" value="1"/>
</dbReference>
<name>A0A504YW14_FASGI</name>